<sequence>MNKIFAVALAAYFSVGIACAQTSAPAATSAAKPTPAAAATSNCDAQAIDKNGKPLSGAAKTSAASNLTCNTCFV</sequence>
<organism evidence="2 3">
    <name type="scientific">Caballeronia temeraria</name>
    <dbReference type="NCBI Taxonomy" id="1777137"/>
    <lineage>
        <taxon>Bacteria</taxon>
        <taxon>Pseudomonadati</taxon>
        <taxon>Pseudomonadota</taxon>
        <taxon>Betaproteobacteria</taxon>
        <taxon>Burkholderiales</taxon>
        <taxon>Burkholderiaceae</taxon>
        <taxon>Caballeronia</taxon>
    </lineage>
</organism>
<protein>
    <recommendedName>
        <fullName evidence="4">Lipoprotein</fullName>
    </recommendedName>
</protein>
<keyword evidence="1" id="KW-0732">Signal</keyword>
<evidence type="ECO:0000313" key="3">
    <source>
        <dbReference type="Proteomes" id="UP000054624"/>
    </source>
</evidence>
<dbReference type="EMBL" id="FCOI02000074">
    <property type="protein sequence ID" value="SAK99755.1"/>
    <property type="molecule type" value="Genomic_DNA"/>
</dbReference>
<evidence type="ECO:0000256" key="1">
    <source>
        <dbReference type="SAM" id="SignalP"/>
    </source>
</evidence>
<evidence type="ECO:0000313" key="2">
    <source>
        <dbReference type="EMBL" id="SAK99755.1"/>
    </source>
</evidence>
<proteinExistence type="predicted"/>
<feature type="chain" id="PRO_5007624643" description="Lipoprotein" evidence="1">
    <location>
        <begin position="21"/>
        <end position="74"/>
    </location>
</feature>
<gene>
    <name evidence="2" type="ORF">AWB76_07778</name>
</gene>
<dbReference type="PROSITE" id="PS51257">
    <property type="entry name" value="PROKAR_LIPOPROTEIN"/>
    <property type="match status" value="1"/>
</dbReference>
<reference evidence="3" key="1">
    <citation type="submission" date="2016-01" db="EMBL/GenBank/DDBJ databases">
        <authorList>
            <person name="Peeters Charlotte."/>
        </authorList>
    </citation>
    <scope>NUCLEOTIDE SEQUENCE [LARGE SCALE GENOMIC DNA]</scope>
</reference>
<dbReference type="OrthoDB" id="8592152at2"/>
<dbReference type="RefSeq" id="WP_157696335.1">
    <property type="nucleotide sequence ID" value="NZ_FCOI02000074.1"/>
</dbReference>
<accession>A0A158DYP6</accession>
<keyword evidence="3" id="KW-1185">Reference proteome</keyword>
<evidence type="ECO:0008006" key="4">
    <source>
        <dbReference type="Google" id="ProtNLM"/>
    </source>
</evidence>
<name>A0A158DYP6_9BURK</name>
<feature type="signal peptide" evidence="1">
    <location>
        <begin position="1"/>
        <end position="20"/>
    </location>
</feature>
<dbReference type="Proteomes" id="UP000054624">
    <property type="component" value="Unassembled WGS sequence"/>
</dbReference>
<dbReference type="AlphaFoldDB" id="A0A158DYP6"/>